<reference evidence="1 2" key="1">
    <citation type="submission" date="2023-09" db="EMBL/GenBank/DDBJ databases">
        <authorList>
            <person name="Rey-Velasco X."/>
        </authorList>
    </citation>
    <scope>NUCLEOTIDE SEQUENCE [LARGE SCALE GENOMIC DNA]</scope>
    <source>
        <strain evidence="1 2">W335</strain>
    </source>
</reference>
<evidence type="ECO:0000313" key="1">
    <source>
        <dbReference type="EMBL" id="MDT0633676.1"/>
    </source>
</evidence>
<accession>A0ABU3BWK3</accession>
<comment type="caution">
    <text evidence="1">The sequence shown here is derived from an EMBL/GenBank/DDBJ whole genome shotgun (WGS) entry which is preliminary data.</text>
</comment>
<name>A0ABU3BWK3_9GAMM</name>
<organism evidence="1 2">
    <name type="scientific">Spectribacter hydrogenoxidans</name>
    <dbReference type="NCBI Taxonomy" id="3075608"/>
    <lineage>
        <taxon>Bacteria</taxon>
        <taxon>Pseudomonadati</taxon>
        <taxon>Pseudomonadota</taxon>
        <taxon>Gammaproteobacteria</taxon>
        <taxon>Salinisphaerales</taxon>
        <taxon>Salinisphaeraceae</taxon>
        <taxon>Spectribacter</taxon>
    </lineage>
</organism>
<keyword evidence="2" id="KW-1185">Reference proteome</keyword>
<dbReference type="RefSeq" id="WP_311651394.1">
    <property type="nucleotide sequence ID" value="NZ_JAVRIB010000002.1"/>
</dbReference>
<proteinExistence type="predicted"/>
<sequence>MKRQIETADFGDDGEYVGRRDQQAKESLAVLRDALSEGEFSGQFKALDMPSIKAAGRKRMKSAE</sequence>
<gene>
    <name evidence="1" type="ORF">RM532_01755</name>
</gene>
<evidence type="ECO:0000313" key="2">
    <source>
        <dbReference type="Proteomes" id="UP001251857"/>
    </source>
</evidence>
<protein>
    <submittedName>
        <fullName evidence="1">Type II toxin-antitoxin system ParD family antitoxin</fullName>
    </submittedName>
</protein>
<dbReference type="EMBL" id="JAVRIB010000002">
    <property type="protein sequence ID" value="MDT0633676.1"/>
    <property type="molecule type" value="Genomic_DNA"/>
</dbReference>
<dbReference type="Proteomes" id="UP001251857">
    <property type="component" value="Unassembled WGS sequence"/>
</dbReference>